<evidence type="ECO:0000313" key="4">
    <source>
        <dbReference type="Proteomes" id="UP000639772"/>
    </source>
</evidence>
<comment type="similarity">
    <text evidence="1">Belongs to the IST1 family.</text>
</comment>
<dbReference type="Gene3D" id="1.20.1260.60">
    <property type="entry name" value="Vacuolar protein sorting-associated protein Ist1"/>
    <property type="match status" value="1"/>
</dbReference>
<feature type="compositionally biased region" description="Basic and acidic residues" evidence="2">
    <location>
        <begin position="191"/>
        <end position="212"/>
    </location>
</feature>
<dbReference type="OrthoDB" id="29853at2759"/>
<dbReference type="PANTHER" id="PTHR12161">
    <property type="entry name" value="IST1 FAMILY MEMBER"/>
    <property type="match status" value="1"/>
</dbReference>
<evidence type="ECO:0000256" key="1">
    <source>
        <dbReference type="ARBA" id="ARBA00005536"/>
    </source>
</evidence>
<evidence type="ECO:0008006" key="5">
    <source>
        <dbReference type="Google" id="ProtNLM"/>
    </source>
</evidence>
<protein>
    <recommendedName>
        <fullName evidence="5">IST1-like protein</fullName>
    </recommendedName>
</protein>
<dbReference type="GO" id="GO:0015031">
    <property type="term" value="P:protein transport"/>
    <property type="evidence" value="ECO:0007669"/>
    <property type="project" value="InterPro"/>
</dbReference>
<dbReference type="Pfam" id="PF03398">
    <property type="entry name" value="Ist1"/>
    <property type="match status" value="1"/>
</dbReference>
<comment type="caution">
    <text evidence="3">The sequence shown here is derived from an EMBL/GenBank/DDBJ whole genome shotgun (WGS) entry which is preliminary data.</text>
</comment>
<sequence length="485" mass="55208">MFDCLLGRKLSKKCKHSVKCIRYRMVTIRKKQQAVVRYLKKDVADLIAGGYETNAFGRMDGLIVEINLASCYDMIEQYCGCILENLSRLRKDRECPNEAKEAVATLIFAAARLSNLPELADLRHVFSERYGTQLESFVNKEFVEKSHKKSFTKDKKLMFMKDISLEFAVSWNSMAFQSKILNQPAPSNEKNMNHTEESSKQPRVPEEEDLSDKKRAITKVENEGTGCNEQCEPSPRIVMLLQNSQQGETTDVGVIKEEHQNAIQIASQEQRTKNSLHKHQVQPKEQLDIPRIPNFPKICTDDASKKMKVNPDDLSNINPEHNYRKLPQPIAAVASSDSKAIDSIGNNADQMDPERRLNKTVNAKSCRTINPKPPYSKAKISVDGYLKPPYVKNVVSKTPSNYPDHERSNNLLKNVIFEPKDAAFHHGYPTSRTPDCRRRKEIRPAFLAVGDDESYKNGEISEELLMCEAIQPEIKDKPRSKLLLI</sequence>
<evidence type="ECO:0000256" key="2">
    <source>
        <dbReference type="SAM" id="MobiDB-lite"/>
    </source>
</evidence>
<dbReference type="PANTHER" id="PTHR12161:SF14">
    <property type="entry name" value="REGULATOR OF VPS4 ACTIVITY IN THE MVB PATHWAY PROTEIN"/>
    <property type="match status" value="1"/>
</dbReference>
<organism evidence="3 4">
    <name type="scientific">Vanilla planifolia</name>
    <name type="common">Vanilla</name>
    <dbReference type="NCBI Taxonomy" id="51239"/>
    <lineage>
        <taxon>Eukaryota</taxon>
        <taxon>Viridiplantae</taxon>
        <taxon>Streptophyta</taxon>
        <taxon>Embryophyta</taxon>
        <taxon>Tracheophyta</taxon>
        <taxon>Spermatophyta</taxon>
        <taxon>Magnoliopsida</taxon>
        <taxon>Liliopsida</taxon>
        <taxon>Asparagales</taxon>
        <taxon>Orchidaceae</taxon>
        <taxon>Vanilloideae</taxon>
        <taxon>Vanilleae</taxon>
        <taxon>Vanilla</taxon>
    </lineage>
</organism>
<gene>
    <name evidence="3" type="ORF">HPP92_016683</name>
</gene>
<reference evidence="3 4" key="1">
    <citation type="journal article" date="2020" name="Nat. Food">
        <title>A phased Vanilla planifolia genome enables genetic improvement of flavour and production.</title>
        <authorList>
            <person name="Hasing T."/>
            <person name="Tang H."/>
            <person name="Brym M."/>
            <person name="Khazi F."/>
            <person name="Huang T."/>
            <person name="Chambers A.H."/>
        </authorList>
    </citation>
    <scope>NUCLEOTIDE SEQUENCE [LARGE SCALE GENOMIC DNA]</scope>
    <source>
        <tissue evidence="3">Leaf</tissue>
    </source>
</reference>
<evidence type="ECO:0000313" key="3">
    <source>
        <dbReference type="EMBL" id="KAG0472137.1"/>
    </source>
</evidence>
<dbReference type="InterPro" id="IPR005061">
    <property type="entry name" value="Ist1"/>
</dbReference>
<dbReference type="AlphaFoldDB" id="A0A835QQS7"/>
<dbReference type="FunFam" id="1.20.1260.60:FF:000002">
    <property type="entry name" value="Vacuolar protein sorting-associated protein IST1"/>
    <property type="match status" value="1"/>
</dbReference>
<feature type="region of interest" description="Disordered" evidence="2">
    <location>
        <begin position="183"/>
        <end position="212"/>
    </location>
</feature>
<dbReference type="Proteomes" id="UP000639772">
    <property type="component" value="Unassembled WGS sequence"/>
</dbReference>
<dbReference type="InterPro" id="IPR042277">
    <property type="entry name" value="IST1-like"/>
</dbReference>
<dbReference type="EMBL" id="JADCNM010000008">
    <property type="protein sequence ID" value="KAG0472137.1"/>
    <property type="molecule type" value="Genomic_DNA"/>
</dbReference>
<name>A0A835QQS7_VANPL</name>
<proteinExistence type="inferred from homology"/>
<accession>A0A835QQS7</accession>